<evidence type="ECO:0000256" key="4">
    <source>
        <dbReference type="ARBA" id="ARBA00023128"/>
    </source>
</evidence>
<dbReference type="SMART" id="SM00535">
    <property type="entry name" value="RIBOc"/>
    <property type="match status" value="1"/>
</dbReference>
<dbReference type="Gene3D" id="3.30.160.20">
    <property type="match status" value="1"/>
</dbReference>
<comment type="caution">
    <text evidence="11">The sequence shown here is derived from an EMBL/GenBank/DDBJ whole genome shotgun (WGS) entry which is preliminary data.</text>
</comment>
<keyword evidence="12" id="KW-1185">Reference proteome</keyword>
<dbReference type="Pfam" id="PF00636">
    <property type="entry name" value="Ribonuclease_3"/>
    <property type="match status" value="1"/>
</dbReference>
<dbReference type="PROSITE" id="PS50137">
    <property type="entry name" value="DS_RBD"/>
    <property type="match status" value="1"/>
</dbReference>
<evidence type="ECO:0000256" key="2">
    <source>
        <dbReference type="ARBA" id="ARBA00022884"/>
    </source>
</evidence>
<dbReference type="Proteomes" id="UP001212997">
    <property type="component" value="Unassembled WGS sequence"/>
</dbReference>
<dbReference type="GO" id="GO:0004525">
    <property type="term" value="F:ribonuclease III activity"/>
    <property type="evidence" value="ECO:0007669"/>
    <property type="project" value="InterPro"/>
</dbReference>
<feature type="domain" description="RNase III" evidence="10">
    <location>
        <begin position="67"/>
        <end position="170"/>
    </location>
</feature>
<dbReference type="SMART" id="SM00358">
    <property type="entry name" value="DSRM"/>
    <property type="match status" value="1"/>
</dbReference>
<keyword evidence="2 8" id="KW-0694">RNA-binding</keyword>
<dbReference type="GO" id="GO:0006396">
    <property type="term" value="P:RNA processing"/>
    <property type="evidence" value="ECO:0007669"/>
    <property type="project" value="InterPro"/>
</dbReference>
<evidence type="ECO:0000313" key="11">
    <source>
        <dbReference type="EMBL" id="KAJ3474460.1"/>
    </source>
</evidence>
<evidence type="ECO:0000259" key="9">
    <source>
        <dbReference type="PROSITE" id="PS50137"/>
    </source>
</evidence>
<evidence type="ECO:0000256" key="3">
    <source>
        <dbReference type="ARBA" id="ARBA00022980"/>
    </source>
</evidence>
<dbReference type="InterPro" id="IPR044443">
    <property type="entry name" value="Ribosomal_mL44_DSRM_fung"/>
</dbReference>
<evidence type="ECO:0000256" key="6">
    <source>
        <dbReference type="ARBA" id="ARBA00024034"/>
    </source>
</evidence>
<dbReference type="CDD" id="cd19873">
    <property type="entry name" value="DSRM_MRPL3_like"/>
    <property type="match status" value="1"/>
</dbReference>
<dbReference type="InterPro" id="IPR000999">
    <property type="entry name" value="RNase_III_dom"/>
</dbReference>
<keyword evidence="5" id="KW-0687">Ribonucleoprotein</keyword>
<organism evidence="11 12">
    <name type="scientific">Meripilus lineatus</name>
    <dbReference type="NCBI Taxonomy" id="2056292"/>
    <lineage>
        <taxon>Eukaryota</taxon>
        <taxon>Fungi</taxon>
        <taxon>Dikarya</taxon>
        <taxon>Basidiomycota</taxon>
        <taxon>Agaricomycotina</taxon>
        <taxon>Agaricomycetes</taxon>
        <taxon>Polyporales</taxon>
        <taxon>Meripilaceae</taxon>
        <taxon>Meripilus</taxon>
    </lineage>
</organism>
<evidence type="ECO:0000256" key="5">
    <source>
        <dbReference type="ARBA" id="ARBA00023274"/>
    </source>
</evidence>
<dbReference type="CDD" id="cd00593">
    <property type="entry name" value="RIBOc"/>
    <property type="match status" value="1"/>
</dbReference>
<dbReference type="SUPFAM" id="SSF54768">
    <property type="entry name" value="dsRNA-binding domain-like"/>
    <property type="match status" value="1"/>
</dbReference>
<dbReference type="Pfam" id="PF22892">
    <property type="entry name" value="DSRM_MRPL44"/>
    <property type="match status" value="1"/>
</dbReference>
<evidence type="ECO:0000256" key="7">
    <source>
        <dbReference type="ARBA" id="ARBA00035187"/>
    </source>
</evidence>
<dbReference type="InterPro" id="IPR044444">
    <property type="entry name" value="Ribosomal_mL44_DSRM_metazoa"/>
</dbReference>
<dbReference type="Gene3D" id="1.10.1520.10">
    <property type="entry name" value="Ribonuclease III domain"/>
    <property type="match status" value="1"/>
</dbReference>
<dbReference type="InterPro" id="IPR036389">
    <property type="entry name" value="RNase_III_sf"/>
</dbReference>
<evidence type="ECO:0000256" key="1">
    <source>
        <dbReference type="ARBA" id="ARBA00004173"/>
    </source>
</evidence>
<dbReference type="PANTHER" id="PTHR11207:SF32">
    <property type="entry name" value="LARGE RIBOSOMAL SUBUNIT PROTEIN ML44"/>
    <property type="match status" value="1"/>
</dbReference>
<reference evidence="11" key="1">
    <citation type="submission" date="2022-07" db="EMBL/GenBank/DDBJ databases">
        <title>Genome Sequence of Physisporinus lineatus.</title>
        <authorList>
            <person name="Buettner E."/>
        </authorList>
    </citation>
    <scope>NUCLEOTIDE SEQUENCE</scope>
    <source>
        <strain evidence="11">VT162</strain>
    </source>
</reference>
<name>A0AAD5UUL2_9APHY</name>
<dbReference type="AlphaFoldDB" id="A0AAD5UUL2"/>
<accession>A0AAD5UUL2</accession>
<dbReference type="GO" id="GO:0003725">
    <property type="term" value="F:double-stranded RNA binding"/>
    <property type="evidence" value="ECO:0007669"/>
    <property type="project" value="InterPro"/>
</dbReference>
<dbReference type="GO" id="GO:0005739">
    <property type="term" value="C:mitochondrion"/>
    <property type="evidence" value="ECO:0007669"/>
    <property type="project" value="TreeGrafter"/>
</dbReference>
<protein>
    <recommendedName>
        <fullName evidence="7">Large ribosomal subunit protein mL44</fullName>
    </recommendedName>
</protein>
<dbReference type="EMBL" id="JANAWD010001057">
    <property type="protein sequence ID" value="KAJ3474460.1"/>
    <property type="molecule type" value="Genomic_DNA"/>
</dbReference>
<comment type="subcellular location">
    <subcellularLocation>
        <location evidence="1">Mitochondrion</location>
    </subcellularLocation>
</comment>
<keyword evidence="4" id="KW-0496">Mitochondrion</keyword>
<comment type="similarity">
    <text evidence="6">Belongs to the ribonuclease III family. Mitochondrion-specific ribosomal protein mL44 subfamily.</text>
</comment>
<dbReference type="PROSITE" id="PS50142">
    <property type="entry name" value="RNASE_3_2"/>
    <property type="match status" value="1"/>
</dbReference>
<proteinExistence type="inferred from homology"/>
<dbReference type="GO" id="GO:0003735">
    <property type="term" value="F:structural constituent of ribosome"/>
    <property type="evidence" value="ECO:0007669"/>
    <property type="project" value="TreeGrafter"/>
</dbReference>
<gene>
    <name evidence="11" type="ORF">NLI96_g12447</name>
</gene>
<dbReference type="SUPFAM" id="SSF69065">
    <property type="entry name" value="RNase III domain-like"/>
    <property type="match status" value="1"/>
</dbReference>
<evidence type="ECO:0000256" key="8">
    <source>
        <dbReference type="PROSITE-ProRule" id="PRU00266"/>
    </source>
</evidence>
<sequence length="366" mass="39662">MGYAQKRLASTAAKLVSVPASHLKAFPPKEAFLAGASASKTVTPTSKPKFFDAESWASVQPPHPAALTAFAHRIGLGTAFSTPDIIQQACTHPSFIPLYERHNPSKPLPIANGNLSTLGNSLLGLFATEHVNSSYPHLPTRVLKAAVSAYVGPPTCAAIAREWGASPLLRWNRIPNTPTSPAVLHGDAMSSIPRALTALVYQHRSLPAARRFAHKYFLSRDIDLRSMIKFRDPKKALQETVAKFGRERPISRLLKETGRLSISPVFVVGIYSGGEKLGEGFGSSLKMAEFRAAEDSLVRLYLTRVPPHLLQLPTSTFPNTSGDVFHDLSSENAYVPREMSDTEVVYGSAGRTGFAVPPRRGAVEES</sequence>
<dbReference type="PANTHER" id="PTHR11207">
    <property type="entry name" value="RIBONUCLEASE III"/>
    <property type="match status" value="1"/>
</dbReference>
<evidence type="ECO:0000259" key="10">
    <source>
        <dbReference type="PROSITE" id="PS50142"/>
    </source>
</evidence>
<evidence type="ECO:0000313" key="12">
    <source>
        <dbReference type="Proteomes" id="UP001212997"/>
    </source>
</evidence>
<dbReference type="InterPro" id="IPR014720">
    <property type="entry name" value="dsRBD_dom"/>
</dbReference>
<keyword evidence="3" id="KW-0689">Ribosomal protein</keyword>
<feature type="domain" description="DRBM" evidence="9">
    <location>
        <begin position="232"/>
        <end position="302"/>
    </location>
</feature>